<dbReference type="PROSITE" id="PS51257">
    <property type="entry name" value="PROKAR_LIPOPROTEIN"/>
    <property type="match status" value="1"/>
</dbReference>
<dbReference type="Gene3D" id="2.120.10.30">
    <property type="entry name" value="TolB, C-terminal domain"/>
    <property type="match status" value="1"/>
</dbReference>
<proteinExistence type="predicted"/>
<evidence type="ECO:0000313" key="2">
    <source>
        <dbReference type="Proteomes" id="UP000078459"/>
    </source>
</evidence>
<dbReference type="SUPFAM" id="SSF63825">
    <property type="entry name" value="YWTD domain"/>
    <property type="match status" value="1"/>
</dbReference>
<dbReference type="RefSeq" id="WP_068820912.1">
    <property type="nucleotide sequence ID" value="NZ_LWHJ01000011.1"/>
</dbReference>
<reference evidence="1 2" key="2">
    <citation type="submission" date="2016-06" db="EMBL/GenBank/DDBJ databases">
        <title>Pedobacter psychrophilus sp. nov., isolated from Antarctic fragmentary rock.</title>
        <authorList>
            <person name="Svec P."/>
        </authorList>
    </citation>
    <scope>NUCLEOTIDE SEQUENCE [LARGE SCALE GENOMIC DNA]</scope>
    <source>
        <strain evidence="1 2">CCM 8644</strain>
    </source>
</reference>
<evidence type="ECO:0008006" key="3">
    <source>
        <dbReference type="Google" id="ProtNLM"/>
    </source>
</evidence>
<keyword evidence="2" id="KW-1185">Reference proteome</keyword>
<dbReference type="OrthoDB" id="5292493at2"/>
<comment type="caution">
    <text evidence="1">The sequence shown here is derived from an EMBL/GenBank/DDBJ whole genome shotgun (WGS) entry which is preliminary data.</text>
</comment>
<protein>
    <recommendedName>
        <fullName evidence="3">SdiA-regulated family protein</fullName>
    </recommendedName>
</protein>
<dbReference type="EMBL" id="LWHJ01000011">
    <property type="protein sequence ID" value="OAQ41880.1"/>
    <property type="molecule type" value="Genomic_DNA"/>
</dbReference>
<organism evidence="1 2">
    <name type="scientific">Pedobacter psychrophilus</name>
    <dbReference type="NCBI Taxonomy" id="1826909"/>
    <lineage>
        <taxon>Bacteria</taxon>
        <taxon>Pseudomonadati</taxon>
        <taxon>Bacteroidota</taxon>
        <taxon>Sphingobacteriia</taxon>
        <taxon>Sphingobacteriales</taxon>
        <taxon>Sphingobacteriaceae</taxon>
        <taxon>Pedobacter</taxon>
    </lineage>
</organism>
<dbReference type="InterPro" id="IPR011042">
    <property type="entry name" value="6-blade_b-propeller_TolB-like"/>
</dbReference>
<dbReference type="STRING" id="1826909.A5893_01820"/>
<name>A0A179DMD2_9SPHI</name>
<reference evidence="1 2" key="1">
    <citation type="submission" date="2016-04" db="EMBL/GenBank/DDBJ databases">
        <authorList>
            <person name="Evans L.H."/>
            <person name="Alamgir A."/>
            <person name="Owens N."/>
            <person name="Weber N.D."/>
            <person name="Virtaneva K."/>
            <person name="Barbian K."/>
            <person name="Babar A."/>
            <person name="Rosenke K."/>
        </authorList>
    </citation>
    <scope>NUCLEOTIDE SEQUENCE [LARGE SCALE GENOMIC DNA]</scope>
    <source>
        <strain evidence="1 2">CCM 8644</strain>
    </source>
</reference>
<dbReference type="AlphaFoldDB" id="A0A179DMD2"/>
<evidence type="ECO:0000313" key="1">
    <source>
        <dbReference type="EMBL" id="OAQ41880.1"/>
    </source>
</evidence>
<accession>A0A179DMD2</accession>
<sequence>MYKLFFLVSFLFLTACIDPSKIFNDEEKKEGIFSIDYDVIELPEDLKEISGFTFITDSIIAAIEDENGLIYYFDLNKNKIIKTYKFADKGDYEDIVRVDNDLYVVESKGDIYQIIDFNNKPLVTKFKTPLQSKNNIEGINYDSNSNNILLSVKDKNFDKDDKKNEQKNIYSFSLKDKIFHKTPAYQIKLKNIQNHFKGDKLTEISKRFLRAVGNENQNEILKPTAITFKPGTKDLYVLSSINNIIIVMASADSIKQIIPFHGNAFNQPEGMAFNSKGELYISNEGGKNPGNIIKIKKLDAK</sequence>
<dbReference type="Proteomes" id="UP000078459">
    <property type="component" value="Unassembled WGS sequence"/>
</dbReference>
<gene>
    <name evidence="1" type="ORF">A5893_01820</name>
</gene>